<sequence length="302" mass="32670">MAVDDSTGSCSECGGRLRTTETELICENCGLVSDEDAIDRGPEWRSFDDGPDRRRTGAPLTRSRHDRGLSTEIGYGSGSGSYTRLSGRKRRQIARLRREHNRARISTKADRNQVYGFTEIKRVNGLLSLPDSVREQACTLFESAQSEGLLQGRSLEGFAAAAIYATCRTNSLARTIDEIVAVARADADELKAAYDALNRELELPTGPIDPTQYLPRYASKLELEPAIENRAREYVTTLLEDGAIGGRNPSGVAAACLYAAAGERENWPSITQTAAADVADVAPATIRSTAVALEELNPSSNG</sequence>
<evidence type="ECO:0000256" key="7">
    <source>
        <dbReference type="ARBA" id="ARBA00023015"/>
    </source>
</evidence>
<dbReference type="PANTHER" id="PTHR11618:SF13">
    <property type="entry name" value="TRANSCRIPTION INITIATION FACTOR IIB"/>
    <property type="match status" value="1"/>
</dbReference>
<dbReference type="GO" id="GO:0003743">
    <property type="term" value="F:translation initiation factor activity"/>
    <property type="evidence" value="ECO:0007669"/>
    <property type="project" value="UniProtKB-KW"/>
</dbReference>
<feature type="domain" description="Cyclin-like" evidence="11">
    <location>
        <begin position="118"/>
        <end position="199"/>
    </location>
</feature>
<evidence type="ECO:0000256" key="1">
    <source>
        <dbReference type="ARBA" id="ARBA00010857"/>
    </source>
</evidence>
<organism evidence="12 13">
    <name type="scientific">Natronococcus occultus SP4</name>
    <dbReference type="NCBI Taxonomy" id="694430"/>
    <lineage>
        <taxon>Archaea</taxon>
        <taxon>Methanobacteriati</taxon>
        <taxon>Methanobacteriota</taxon>
        <taxon>Stenosarchaea group</taxon>
        <taxon>Halobacteria</taxon>
        <taxon>Halobacteriales</taxon>
        <taxon>Natrialbaceae</taxon>
        <taxon>Natronococcus</taxon>
    </lineage>
</organism>
<keyword evidence="4 9" id="KW-0677">Repeat</keyword>
<dbReference type="Pfam" id="PF00382">
    <property type="entry name" value="TFIIB"/>
    <property type="match status" value="2"/>
</dbReference>
<dbReference type="GO" id="GO:0097550">
    <property type="term" value="C:transcription preinitiation complex"/>
    <property type="evidence" value="ECO:0007669"/>
    <property type="project" value="TreeGrafter"/>
</dbReference>
<evidence type="ECO:0000313" key="12">
    <source>
        <dbReference type="EMBL" id="AGB36039.1"/>
    </source>
</evidence>
<reference evidence="12 13" key="1">
    <citation type="submission" date="2012-11" db="EMBL/GenBank/DDBJ databases">
        <title>FINISHED of Natronococcus occultus SP4, DSM 3396.</title>
        <authorList>
            <consortium name="DOE Joint Genome Institute"/>
            <person name="Eisen J."/>
            <person name="Huntemann M."/>
            <person name="Wei C.-L."/>
            <person name="Han J."/>
            <person name="Detter J.C."/>
            <person name="Han C."/>
            <person name="Tapia R."/>
            <person name="Chen A."/>
            <person name="Kyrpides N."/>
            <person name="Mavromatis K."/>
            <person name="Markowitz V."/>
            <person name="Szeto E."/>
            <person name="Ivanova N."/>
            <person name="Mikhailova N."/>
            <person name="Ovchinnikova G."/>
            <person name="Pagani I."/>
            <person name="Pati A."/>
            <person name="Goodwin L."/>
            <person name="Nordberg H.P."/>
            <person name="Cantor M.N."/>
            <person name="Hua S.X."/>
            <person name="Woyke T."/>
            <person name="Eisen J."/>
            <person name="Klenk H.-P."/>
            <person name="Klenk H.-P."/>
        </authorList>
    </citation>
    <scope>NUCLEOTIDE SEQUENCE [LARGE SCALE GENOMIC DNA]</scope>
    <source>
        <strain evidence="12 13">SP4</strain>
    </source>
</reference>
<dbReference type="AlphaFoldDB" id="L0JV95"/>
<evidence type="ECO:0000256" key="9">
    <source>
        <dbReference type="HAMAP-Rule" id="MF_00383"/>
    </source>
</evidence>
<feature type="binding site" evidence="9">
    <location>
        <position position="29"/>
    </location>
    <ligand>
        <name>Zn(2+)</name>
        <dbReference type="ChEBI" id="CHEBI:29105"/>
    </ligand>
</feature>
<comment type="caution">
    <text evidence="9">Lacks conserved residue(s) required for the propagation of feature annotation.</text>
</comment>
<dbReference type="SUPFAM" id="SSF47954">
    <property type="entry name" value="Cyclin-like"/>
    <property type="match status" value="2"/>
</dbReference>
<evidence type="ECO:0000256" key="5">
    <source>
        <dbReference type="ARBA" id="ARBA00022771"/>
    </source>
</evidence>
<feature type="binding site" evidence="9">
    <location>
        <position position="10"/>
    </location>
    <ligand>
        <name>Zn(2+)</name>
        <dbReference type="ChEBI" id="CHEBI:29105"/>
    </ligand>
</feature>
<dbReference type="Gene3D" id="1.10.472.170">
    <property type="match status" value="1"/>
</dbReference>
<dbReference type="InterPro" id="IPR036915">
    <property type="entry name" value="Cyclin-like_sf"/>
</dbReference>
<feature type="binding site" evidence="9">
    <location>
        <position position="26"/>
    </location>
    <ligand>
        <name>Zn(2+)</name>
        <dbReference type="ChEBI" id="CHEBI:29105"/>
    </ligand>
</feature>
<dbReference type="KEGG" id="nou:Natoc_0159"/>
<keyword evidence="3 9" id="KW-0479">Metal-binding</keyword>
<dbReference type="PANTHER" id="PTHR11618">
    <property type="entry name" value="TRANSCRIPTION INITIATION FACTOR IIB-RELATED"/>
    <property type="match status" value="1"/>
</dbReference>
<dbReference type="STRING" id="694430.Natoc_0159"/>
<dbReference type="RefSeq" id="WP_015319496.1">
    <property type="nucleotide sequence ID" value="NC_019974.1"/>
</dbReference>
<evidence type="ECO:0000256" key="4">
    <source>
        <dbReference type="ARBA" id="ARBA00022737"/>
    </source>
</evidence>
<accession>L0JV95</accession>
<dbReference type="GeneID" id="14405187"/>
<dbReference type="HAMAP" id="MF_00383">
    <property type="entry name" value="TF2B_arch"/>
    <property type="match status" value="1"/>
</dbReference>
<dbReference type="Gene3D" id="1.10.472.10">
    <property type="entry name" value="Cyclin-like"/>
    <property type="match status" value="1"/>
</dbReference>
<dbReference type="EMBL" id="CP003929">
    <property type="protein sequence ID" value="AGB36039.1"/>
    <property type="molecule type" value="Genomic_DNA"/>
</dbReference>
<dbReference type="Pfam" id="PF08271">
    <property type="entry name" value="Zn_Ribbon_TF"/>
    <property type="match status" value="1"/>
</dbReference>
<dbReference type="eggNOG" id="arCOG01981">
    <property type="taxonomic scope" value="Archaea"/>
</dbReference>
<dbReference type="SMART" id="SM00385">
    <property type="entry name" value="CYCLIN"/>
    <property type="match status" value="2"/>
</dbReference>
<dbReference type="GO" id="GO:0003700">
    <property type="term" value="F:DNA-binding transcription factor activity"/>
    <property type="evidence" value="ECO:0007669"/>
    <property type="project" value="UniProtKB-UniRule"/>
</dbReference>
<evidence type="ECO:0000256" key="2">
    <source>
        <dbReference type="ARBA" id="ARBA00013932"/>
    </source>
</evidence>
<evidence type="ECO:0000256" key="10">
    <source>
        <dbReference type="SAM" id="MobiDB-lite"/>
    </source>
</evidence>
<proteinExistence type="inferred from homology"/>
<evidence type="ECO:0000256" key="8">
    <source>
        <dbReference type="ARBA" id="ARBA00023163"/>
    </source>
</evidence>
<keyword evidence="8 9" id="KW-0804">Transcription</keyword>
<feature type="region of interest" description="Disordered" evidence="10">
    <location>
        <begin position="40"/>
        <end position="88"/>
    </location>
</feature>
<dbReference type="GO" id="GO:0008270">
    <property type="term" value="F:zinc ion binding"/>
    <property type="evidence" value="ECO:0007669"/>
    <property type="project" value="UniProtKB-UniRule"/>
</dbReference>
<comment type="similarity">
    <text evidence="1 9">Belongs to the TFIIB family.</text>
</comment>
<dbReference type="InterPro" id="IPR000812">
    <property type="entry name" value="TFIIB"/>
</dbReference>
<dbReference type="InterPro" id="IPR023486">
    <property type="entry name" value="TFIIB_CS"/>
</dbReference>
<keyword evidence="5" id="KW-0863">Zinc-finger</keyword>
<evidence type="ECO:0000259" key="11">
    <source>
        <dbReference type="SMART" id="SM00385"/>
    </source>
</evidence>
<dbReference type="OrthoDB" id="7429at2157"/>
<evidence type="ECO:0000313" key="13">
    <source>
        <dbReference type="Proteomes" id="UP000010878"/>
    </source>
</evidence>
<feature type="binding site" evidence="9">
    <location>
        <position position="13"/>
    </location>
    <ligand>
        <name>Zn(2+)</name>
        <dbReference type="ChEBI" id="CHEBI:29105"/>
    </ligand>
</feature>
<keyword evidence="13" id="KW-1185">Reference proteome</keyword>
<keyword evidence="6 9" id="KW-0862">Zinc</keyword>
<dbReference type="HOGENOM" id="CLU_043736_0_0_2"/>
<feature type="compositionally biased region" description="Basic and acidic residues" evidence="10">
    <location>
        <begin position="40"/>
        <end position="55"/>
    </location>
</feature>
<dbReference type="InterPro" id="IPR023484">
    <property type="entry name" value="TFIIB_arc"/>
</dbReference>
<dbReference type="InterPro" id="IPR013137">
    <property type="entry name" value="Znf_TFIIB"/>
</dbReference>
<dbReference type="SUPFAM" id="SSF57783">
    <property type="entry name" value="Zinc beta-ribbon"/>
    <property type="match status" value="1"/>
</dbReference>
<evidence type="ECO:0000256" key="6">
    <source>
        <dbReference type="ARBA" id="ARBA00022833"/>
    </source>
</evidence>
<dbReference type="InterPro" id="IPR013763">
    <property type="entry name" value="Cyclin-like_dom"/>
</dbReference>
<dbReference type="GO" id="GO:0070897">
    <property type="term" value="P:transcription preinitiation complex assembly"/>
    <property type="evidence" value="ECO:0007669"/>
    <property type="project" value="InterPro"/>
</dbReference>
<feature type="repeat" description="1" evidence="9">
    <location>
        <begin position="118"/>
        <end position="201"/>
    </location>
</feature>
<evidence type="ECO:0000256" key="3">
    <source>
        <dbReference type="ARBA" id="ARBA00022723"/>
    </source>
</evidence>
<dbReference type="InterPro" id="IPR013150">
    <property type="entry name" value="TFIIB_cyclin"/>
</dbReference>
<name>L0JV95_9EURY</name>
<keyword evidence="12" id="KW-0396">Initiation factor</keyword>
<dbReference type="PRINTS" id="PR00685">
    <property type="entry name" value="TIFACTORIIB"/>
</dbReference>
<keyword evidence="12" id="KW-0648">Protein biosynthesis</keyword>
<feature type="domain" description="Cyclin-like" evidence="11">
    <location>
        <begin position="212"/>
        <end position="295"/>
    </location>
</feature>
<dbReference type="PROSITE" id="PS00782">
    <property type="entry name" value="TFIIB"/>
    <property type="match status" value="1"/>
</dbReference>
<gene>
    <name evidence="9" type="primary">tfb</name>
    <name evidence="12" type="ORF">Natoc_0159</name>
</gene>
<comment type="function">
    <text evidence="9">Stabilizes TBP binding to an archaeal box-A promoter. Also responsible for recruiting RNA polymerase II to the pre-initiation complex (DNA-TBP-TFIIB).</text>
</comment>
<protein>
    <recommendedName>
        <fullName evidence="2 9">Transcription initiation factor IIB</fullName>
        <shortName evidence="9">TFIIB</shortName>
    </recommendedName>
</protein>
<dbReference type="GO" id="GO:0017025">
    <property type="term" value="F:TBP-class protein binding"/>
    <property type="evidence" value="ECO:0007669"/>
    <property type="project" value="InterPro"/>
</dbReference>
<keyword evidence="7 9" id="KW-0805">Transcription regulation</keyword>
<dbReference type="Proteomes" id="UP000010878">
    <property type="component" value="Chromosome"/>
</dbReference>